<sequence length="84" mass="9459">MTTPENQQPAQQQPTDGEELHKEYRSTGMEGKSNDRNKSRKTEAHVQGMKLLRKYIFEAAIGDTSQPTVYNFELADDALITVSS</sequence>
<dbReference type="Proteomes" id="UP000291343">
    <property type="component" value="Unassembled WGS sequence"/>
</dbReference>
<dbReference type="EMBL" id="QKKF02037473">
    <property type="protein sequence ID" value="RZF32106.1"/>
    <property type="molecule type" value="Genomic_DNA"/>
</dbReference>
<proteinExistence type="predicted"/>
<dbReference type="InParanoid" id="A0A482WFX2"/>
<dbReference type="AlphaFoldDB" id="A0A482WFX2"/>
<evidence type="ECO:0000313" key="3">
    <source>
        <dbReference type="Proteomes" id="UP000291343"/>
    </source>
</evidence>
<reference evidence="2 3" key="1">
    <citation type="journal article" date="2017" name="Gigascience">
        <title>Genome sequence of the small brown planthopper, Laodelphax striatellus.</title>
        <authorList>
            <person name="Zhu J."/>
            <person name="Jiang F."/>
            <person name="Wang X."/>
            <person name="Yang P."/>
            <person name="Bao Y."/>
            <person name="Zhao W."/>
            <person name="Wang W."/>
            <person name="Lu H."/>
            <person name="Wang Q."/>
            <person name="Cui N."/>
            <person name="Li J."/>
            <person name="Chen X."/>
            <person name="Luo L."/>
            <person name="Yu J."/>
            <person name="Kang L."/>
            <person name="Cui F."/>
        </authorList>
    </citation>
    <scope>NUCLEOTIDE SEQUENCE [LARGE SCALE GENOMIC DNA]</scope>
    <source>
        <strain evidence="2">Lst14</strain>
    </source>
</reference>
<feature type="compositionally biased region" description="Basic and acidic residues" evidence="1">
    <location>
        <begin position="32"/>
        <end position="44"/>
    </location>
</feature>
<accession>A0A482WFX2</accession>
<keyword evidence="3" id="KW-1185">Reference proteome</keyword>
<feature type="region of interest" description="Disordered" evidence="1">
    <location>
        <begin position="1"/>
        <end position="45"/>
    </location>
</feature>
<comment type="caution">
    <text evidence="2">The sequence shown here is derived from an EMBL/GenBank/DDBJ whole genome shotgun (WGS) entry which is preliminary data.</text>
</comment>
<evidence type="ECO:0000256" key="1">
    <source>
        <dbReference type="SAM" id="MobiDB-lite"/>
    </source>
</evidence>
<organism evidence="2 3">
    <name type="scientific">Laodelphax striatellus</name>
    <name type="common">Small brown planthopper</name>
    <name type="synonym">Delphax striatella</name>
    <dbReference type="NCBI Taxonomy" id="195883"/>
    <lineage>
        <taxon>Eukaryota</taxon>
        <taxon>Metazoa</taxon>
        <taxon>Ecdysozoa</taxon>
        <taxon>Arthropoda</taxon>
        <taxon>Hexapoda</taxon>
        <taxon>Insecta</taxon>
        <taxon>Pterygota</taxon>
        <taxon>Neoptera</taxon>
        <taxon>Paraneoptera</taxon>
        <taxon>Hemiptera</taxon>
        <taxon>Auchenorrhyncha</taxon>
        <taxon>Fulgoroidea</taxon>
        <taxon>Delphacidae</taxon>
        <taxon>Criomorphinae</taxon>
        <taxon>Laodelphax</taxon>
    </lineage>
</organism>
<feature type="compositionally biased region" description="Polar residues" evidence="1">
    <location>
        <begin position="1"/>
        <end position="15"/>
    </location>
</feature>
<gene>
    <name evidence="2" type="ORF">LSTR_LSTR003969</name>
</gene>
<name>A0A482WFX2_LAOST</name>
<protein>
    <submittedName>
        <fullName evidence="2">Uncharacterized protein</fullName>
    </submittedName>
</protein>
<evidence type="ECO:0000313" key="2">
    <source>
        <dbReference type="EMBL" id="RZF32106.1"/>
    </source>
</evidence>